<dbReference type="InterPro" id="IPR012223">
    <property type="entry name" value="TEII"/>
</dbReference>
<proteinExistence type="inferred from homology"/>
<evidence type="ECO:0000313" key="3">
    <source>
        <dbReference type="EMBL" id="BCQ34491.1"/>
    </source>
</evidence>
<gene>
    <name evidence="3" type="primary">pchC</name>
    <name evidence="3" type="ORF">ERHA53_18340</name>
</gene>
<dbReference type="EMBL" id="AP024329">
    <property type="protein sequence ID" value="BCQ34491.1"/>
    <property type="molecule type" value="Genomic_DNA"/>
</dbReference>
<name>A0ABM7MZ21_ERWRD</name>
<feature type="domain" description="Thioesterase" evidence="2">
    <location>
        <begin position="24"/>
        <end position="241"/>
    </location>
</feature>
<organism evidence="3 4">
    <name type="scientific">Erwinia rhapontici</name>
    <name type="common">Pectobacterium rhapontici</name>
    <dbReference type="NCBI Taxonomy" id="55212"/>
    <lineage>
        <taxon>Bacteria</taxon>
        <taxon>Pseudomonadati</taxon>
        <taxon>Pseudomonadota</taxon>
        <taxon>Gammaproteobacteria</taxon>
        <taxon>Enterobacterales</taxon>
        <taxon>Erwiniaceae</taxon>
        <taxon>Erwinia</taxon>
    </lineage>
</organism>
<evidence type="ECO:0000313" key="4">
    <source>
        <dbReference type="Proteomes" id="UP000677515"/>
    </source>
</evidence>
<comment type="similarity">
    <text evidence="1">Belongs to the thioesterase family.</text>
</comment>
<dbReference type="Pfam" id="PF00975">
    <property type="entry name" value="Thioesterase"/>
    <property type="match status" value="1"/>
</dbReference>
<dbReference type="Gene3D" id="3.40.50.1820">
    <property type="entry name" value="alpha/beta hydrolase"/>
    <property type="match status" value="1"/>
</dbReference>
<keyword evidence="4" id="KW-1185">Reference proteome</keyword>
<dbReference type="Proteomes" id="UP000677515">
    <property type="component" value="Chromosome"/>
</dbReference>
<evidence type="ECO:0000259" key="2">
    <source>
        <dbReference type="Pfam" id="PF00975"/>
    </source>
</evidence>
<dbReference type="InterPro" id="IPR001031">
    <property type="entry name" value="Thioesterase"/>
</dbReference>
<reference evidence="3 4" key="1">
    <citation type="submission" date="2021-01" db="EMBL/GenBank/DDBJ databases">
        <title>Complete genome sequence of Erwinia rhapontici MAFF 311153.</title>
        <authorList>
            <person name="Morohoshi T."/>
            <person name="Someya N."/>
        </authorList>
    </citation>
    <scope>NUCLEOTIDE SEQUENCE [LARGE SCALE GENOMIC DNA]</scope>
    <source>
        <strain evidence="3 4">MAFF 311153</strain>
    </source>
</reference>
<sequence length="251" mass="27594">MKTTLSHNRTVMRFSTGNVAPVQQQLVVFPHAGGSAAFYQQWRERLPAECDLLVVQYPGREERQADRPWSGAQQAIAACNHGLRELLGVAPVTFFGHSMGALLALQVATALGDSRFACQRVVLSAQRVPSELVMLQQPGARERLLDTILSYSEQSGIMRLDELTRPRVAALILQDLMLLGQLADLPVADIPLLIAGGEEDPLVERSALEAWSTTVTESQLKRWPGGHFYFQDNLDAFLHQLLPSCAAAPLN</sequence>
<dbReference type="InterPro" id="IPR029058">
    <property type="entry name" value="AB_hydrolase_fold"/>
</dbReference>
<dbReference type="PANTHER" id="PTHR11487">
    <property type="entry name" value="THIOESTERASE"/>
    <property type="match status" value="1"/>
</dbReference>
<accession>A0ABM7MZ21</accession>
<evidence type="ECO:0000256" key="1">
    <source>
        <dbReference type="ARBA" id="ARBA00007169"/>
    </source>
</evidence>
<protein>
    <submittedName>
        <fullName evidence="3">Pyochelin biosynthetic protein PchC</fullName>
    </submittedName>
</protein>
<dbReference type="PANTHER" id="PTHR11487:SF0">
    <property type="entry name" value="S-ACYL FATTY ACID SYNTHASE THIOESTERASE, MEDIUM CHAIN"/>
    <property type="match status" value="1"/>
</dbReference>
<dbReference type="SUPFAM" id="SSF53474">
    <property type="entry name" value="alpha/beta-Hydrolases"/>
    <property type="match status" value="1"/>
</dbReference>